<accession>A0AC35GFZ2</accession>
<evidence type="ECO:0000313" key="2">
    <source>
        <dbReference type="WBParaSite" id="PS1159_v2.g4633.t1"/>
    </source>
</evidence>
<name>A0AC35GFZ2_9BILA</name>
<dbReference type="Proteomes" id="UP000887580">
    <property type="component" value="Unplaced"/>
</dbReference>
<proteinExistence type="predicted"/>
<sequence>MSIDLTRNFFRLLVHFRRQDLDAFSNEHARLFENAKESNNHGPVTSHYYSVMSTVIDEYFNGNFHFVPPVCDGLKLEQALQTLHERIGKCLKLENGKSCVDIGCGIGGVIMDLERTEADITGVTIAPNEVEIGNSNFKEYGIYPRCQLIEGDCHHMPFEDSSKDAAYAIYALKYFVDLDPILKEVSRILKPKGLFVIYDLVKTEKYDENNAEHKETIEGLEYACGMPSLHKRDEMIEKAKTSGFKLKETIDLGEETGFPFYYCFTSSPLFMWMVESPIISTLIKIGQAIKILPSGFHRFNDTFLAGTVAKIVKGGQMGILSGAEIMVFEKL</sequence>
<organism evidence="1 2">
    <name type="scientific">Panagrolaimus sp. PS1159</name>
    <dbReference type="NCBI Taxonomy" id="55785"/>
    <lineage>
        <taxon>Eukaryota</taxon>
        <taxon>Metazoa</taxon>
        <taxon>Ecdysozoa</taxon>
        <taxon>Nematoda</taxon>
        <taxon>Chromadorea</taxon>
        <taxon>Rhabditida</taxon>
        <taxon>Tylenchina</taxon>
        <taxon>Panagrolaimomorpha</taxon>
        <taxon>Panagrolaimoidea</taxon>
        <taxon>Panagrolaimidae</taxon>
        <taxon>Panagrolaimus</taxon>
    </lineage>
</organism>
<protein>
    <submittedName>
        <fullName evidence="2">SAM-dependent methyltransferase Erg6/SMT-type domain-containing protein</fullName>
    </submittedName>
</protein>
<reference evidence="2" key="1">
    <citation type="submission" date="2022-11" db="UniProtKB">
        <authorList>
            <consortium name="WormBaseParasite"/>
        </authorList>
    </citation>
    <scope>IDENTIFICATION</scope>
</reference>
<evidence type="ECO:0000313" key="1">
    <source>
        <dbReference type="Proteomes" id="UP000887580"/>
    </source>
</evidence>
<dbReference type="WBParaSite" id="PS1159_v2.g4633.t1">
    <property type="protein sequence ID" value="PS1159_v2.g4633.t1"/>
    <property type="gene ID" value="PS1159_v2.g4633"/>
</dbReference>